<comment type="caution">
    <text evidence="3">Lacks conserved residue(s) required for the propagation of feature annotation.</text>
</comment>
<dbReference type="PANTHER" id="PTHR43213">
    <property type="entry name" value="BIFUNCTIONAL DTTP/UTP PYROPHOSPHATASE/METHYLTRANSFERASE PROTEIN-RELATED"/>
    <property type="match status" value="1"/>
</dbReference>
<dbReference type="RefSeq" id="WP_259871957.1">
    <property type="nucleotide sequence ID" value="NZ_JAMQJZ010000001.1"/>
</dbReference>
<comment type="similarity">
    <text evidence="3">Belongs to the Maf family. YhdE subfamily.</text>
</comment>
<evidence type="ECO:0000313" key="4">
    <source>
        <dbReference type="EMBL" id="MDC3419157.1"/>
    </source>
</evidence>
<feature type="site" description="Important for substrate specificity" evidence="3">
    <location>
        <position position="69"/>
    </location>
</feature>
<dbReference type="Proteomes" id="UP001145072">
    <property type="component" value="Unassembled WGS sequence"/>
</dbReference>
<name>A0A9X3WG14_9BACI</name>
<feature type="site" description="Important for substrate specificity" evidence="3">
    <location>
        <position position="151"/>
    </location>
</feature>
<dbReference type="GO" id="GO:0009117">
    <property type="term" value="P:nucleotide metabolic process"/>
    <property type="evidence" value="ECO:0007669"/>
    <property type="project" value="UniProtKB-KW"/>
</dbReference>
<feature type="active site" description="Proton acceptor" evidence="3">
    <location>
        <position position="68"/>
    </location>
</feature>
<dbReference type="EMBL" id="JAMQJZ010000001">
    <property type="protein sequence ID" value="MDC3419157.1"/>
    <property type="molecule type" value="Genomic_DNA"/>
</dbReference>
<keyword evidence="5" id="KW-1185">Reference proteome</keyword>
<organism evidence="4 5">
    <name type="scientific">Aquibacillus koreensis</name>
    <dbReference type="NCBI Taxonomy" id="279446"/>
    <lineage>
        <taxon>Bacteria</taxon>
        <taxon>Bacillati</taxon>
        <taxon>Bacillota</taxon>
        <taxon>Bacilli</taxon>
        <taxon>Bacillales</taxon>
        <taxon>Bacillaceae</taxon>
        <taxon>Aquibacillus</taxon>
    </lineage>
</organism>
<keyword evidence="3" id="KW-0963">Cytoplasm</keyword>
<comment type="catalytic activity">
    <reaction evidence="3">
        <text>dTTP + H2O = dTMP + diphosphate + H(+)</text>
        <dbReference type="Rhea" id="RHEA:28534"/>
        <dbReference type="ChEBI" id="CHEBI:15377"/>
        <dbReference type="ChEBI" id="CHEBI:15378"/>
        <dbReference type="ChEBI" id="CHEBI:33019"/>
        <dbReference type="ChEBI" id="CHEBI:37568"/>
        <dbReference type="ChEBI" id="CHEBI:63528"/>
        <dbReference type="EC" id="3.6.1.9"/>
    </reaction>
</comment>
<dbReference type="NCBIfam" id="TIGR00172">
    <property type="entry name" value="maf"/>
    <property type="match status" value="1"/>
</dbReference>
<keyword evidence="3" id="KW-0546">Nucleotide metabolism</keyword>
<dbReference type="InterPro" id="IPR029001">
    <property type="entry name" value="ITPase-like_fam"/>
</dbReference>
<evidence type="ECO:0000256" key="2">
    <source>
        <dbReference type="ARBA" id="ARBA00022801"/>
    </source>
</evidence>
<dbReference type="InterPro" id="IPR003697">
    <property type="entry name" value="Maf-like"/>
</dbReference>
<comment type="cofactor">
    <cofactor evidence="1 3">
        <name>a divalent metal cation</name>
        <dbReference type="ChEBI" id="CHEBI:60240"/>
    </cofactor>
</comment>
<dbReference type="PIRSF" id="PIRSF006305">
    <property type="entry name" value="Maf"/>
    <property type="match status" value="1"/>
</dbReference>
<dbReference type="CDD" id="cd00555">
    <property type="entry name" value="Maf"/>
    <property type="match status" value="1"/>
</dbReference>
<dbReference type="GO" id="GO:0005737">
    <property type="term" value="C:cytoplasm"/>
    <property type="evidence" value="ECO:0007669"/>
    <property type="project" value="UniProtKB-SubCell"/>
</dbReference>
<evidence type="ECO:0000256" key="3">
    <source>
        <dbReference type="HAMAP-Rule" id="MF_00528"/>
    </source>
</evidence>
<protein>
    <recommendedName>
        <fullName evidence="3">dTTP/UTP pyrophosphatase</fullName>
        <shortName evidence="3">dTTPase/UTPase</shortName>
        <ecNumber evidence="3">3.6.1.9</ecNumber>
    </recommendedName>
    <alternativeName>
        <fullName evidence="3">Nucleoside triphosphate pyrophosphatase</fullName>
    </alternativeName>
    <alternativeName>
        <fullName evidence="3">Nucleotide pyrophosphatase</fullName>
        <shortName evidence="3">Nucleotide PPase</shortName>
    </alternativeName>
</protein>
<dbReference type="AlphaFoldDB" id="A0A9X3WG14"/>
<dbReference type="EC" id="3.6.1.9" evidence="3"/>
<evidence type="ECO:0000313" key="5">
    <source>
        <dbReference type="Proteomes" id="UP001145072"/>
    </source>
</evidence>
<comment type="caution">
    <text evidence="4">The sequence shown here is derived from an EMBL/GenBank/DDBJ whole genome shotgun (WGS) entry which is preliminary data.</text>
</comment>
<keyword evidence="2 3" id="KW-0378">Hydrolase</keyword>
<gene>
    <name evidence="4" type="ORF">NC661_02030</name>
</gene>
<accession>A0A9X3WG14</accession>
<comment type="function">
    <text evidence="3">Nucleoside triphosphate pyrophosphatase that hydrolyzes dTTP and UTP. May have a dual role in cell division arrest and in preventing the incorporation of modified nucleotides into cellular nucleic acids.</text>
</comment>
<reference evidence="4" key="1">
    <citation type="submission" date="2022-06" db="EMBL/GenBank/DDBJ databases">
        <title>Aquibacillus sp. a new bacterium isolated from soil saline samples.</title>
        <authorList>
            <person name="Galisteo C."/>
            <person name="De La Haba R."/>
            <person name="Sanchez-Porro C."/>
            <person name="Ventosa A."/>
        </authorList>
    </citation>
    <scope>NUCLEOTIDE SEQUENCE</scope>
    <source>
        <strain evidence="4">JCM 12387</strain>
    </source>
</reference>
<evidence type="ECO:0000256" key="1">
    <source>
        <dbReference type="ARBA" id="ARBA00001968"/>
    </source>
</evidence>
<sequence length="190" mass="20860">MNQLILASGSPRRKELLEQVGIPCIVRKSDFDESTVTESDPKKLVETLAVEKGNTIDLQADQIVLAADTVVSYKQKVLTKPENEADALAMLKDLNGNQHHVYTGVMIRSTTKQVVFSTCTTVQFLQLTEDELNKYIASGEPFDKAGGYGIQGKGAFLVKEIKGDYYSVVGLPISAVVQLLKEFGVYPVFN</sequence>
<dbReference type="Gene3D" id="3.90.950.10">
    <property type="match status" value="1"/>
</dbReference>
<proteinExistence type="inferred from homology"/>
<comment type="subcellular location">
    <subcellularLocation>
        <location evidence="3">Cytoplasm</location>
    </subcellularLocation>
</comment>
<dbReference type="GO" id="GO:0047429">
    <property type="term" value="F:nucleoside triphosphate diphosphatase activity"/>
    <property type="evidence" value="ECO:0007669"/>
    <property type="project" value="UniProtKB-EC"/>
</dbReference>
<dbReference type="Pfam" id="PF02545">
    <property type="entry name" value="Maf"/>
    <property type="match status" value="1"/>
</dbReference>
<dbReference type="HAMAP" id="MF_00528">
    <property type="entry name" value="Maf"/>
    <property type="match status" value="1"/>
</dbReference>
<dbReference type="PANTHER" id="PTHR43213:SF5">
    <property type="entry name" value="BIFUNCTIONAL DTTP_UTP PYROPHOSPHATASE_METHYLTRANSFERASE PROTEIN-RELATED"/>
    <property type="match status" value="1"/>
</dbReference>
<dbReference type="SUPFAM" id="SSF52972">
    <property type="entry name" value="ITPase-like"/>
    <property type="match status" value="1"/>
</dbReference>
<comment type="catalytic activity">
    <reaction evidence="3">
        <text>UTP + H2O = UMP + diphosphate + H(+)</text>
        <dbReference type="Rhea" id="RHEA:29395"/>
        <dbReference type="ChEBI" id="CHEBI:15377"/>
        <dbReference type="ChEBI" id="CHEBI:15378"/>
        <dbReference type="ChEBI" id="CHEBI:33019"/>
        <dbReference type="ChEBI" id="CHEBI:46398"/>
        <dbReference type="ChEBI" id="CHEBI:57865"/>
        <dbReference type="EC" id="3.6.1.9"/>
    </reaction>
</comment>
<feature type="site" description="Important for substrate specificity" evidence="3">
    <location>
        <position position="12"/>
    </location>
</feature>